<protein>
    <submittedName>
        <fullName evidence="2">Uncharacterized protein</fullName>
    </submittedName>
</protein>
<dbReference type="Proteomes" id="UP000794436">
    <property type="component" value="Unassembled WGS sequence"/>
</dbReference>
<feature type="compositionally biased region" description="Basic and acidic residues" evidence="1">
    <location>
        <begin position="544"/>
        <end position="557"/>
    </location>
</feature>
<feature type="region of interest" description="Disordered" evidence="1">
    <location>
        <begin position="300"/>
        <end position="328"/>
    </location>
</feature>
<dbReference type="EMBL" id="SPLM01000074">
    <property type="protein sequence ID" value="TMW62318.1"/>
    <property type="molecule type" value="Genomic_DNA"/>
</dbReference>
<evidence type="ECO:0000256" key="1">
    <source>
        <dbReference type="SAM" id="MobiDB-lite"/>
    </source>
</evidence>
<dbReference type="AlphaFoldDB" id="A0A8K1CGZ0"/>
<feature type="region of interest" description="Disordered" evidence="1">
    <location>
        <begin position="346"/>
        <end position="367"/>
    </location>
</feature>
<evidence type="ECO:0000313" key="2">
    <source>
        <dbReference type="EMBL" id="TMW62318.1"/>
    </source>
</evidence>
<comment type="caution">
    <text evidence="2">The sequence shown here is derived from an EMBL/GenBank/DDBJ whole genome shotgun (WGS) entry which is preliminary data.</text>
</comment>
<evidence type="ECO:0000313" key="3">
    <source>
        <dbReference type="Proteomes" id="UP000794436"/>
    </source>
</evidence>
<accession>A0A8K1CGZ0</accession>
<feature type="compositionally biased region" description="Acidic residues" evidence="1">
    <location>
        <begin position="346"/>
        <end position="365"/>
    </location>
</feature>
<reference evidence="2" key="1">
    <citation type="submission" date="2019-03" db="EMBL/GenBank/DDBJ databases">
        <title>Long read genome sequence of the mycoparasitic Pythium oligandrum ATCC 38472 isolated from sugarbeet rhizosphere.</title>
        <authorList>
            <person name="Gaulin E."/>
        </authorList>
    </citation>
    <scope>NUCLEOTIDE SEQUENCE</scope>
    <source>
        <strain evidence="2">ATCC 38472_TT</strain>
    </source>
</reference>
<keyword evidence="3" id="KW-1185">Reference proteome</keyword>
<feature type="region of interest" description="Disordered" evidence="1">
    <location>
        <begin position="444"/>
        <end position="486"/>
    </location>
</feature>
<feature type="region of interest" description="Disordered" evidence="1">
    <location>
        <begin position="513"/>
        <end position="557"/>
    </location>
</feature>
<proteinExistence type="predicted"/>
<feature type="compositionally biased region" description="Low complexity" evidence="1">
    <location>
        <begin position="309"/>
        <end position="328"/>
    </location>
</feature>
<sequence length="557" mass="62104">MLATVTYPSSPVATSAYTQARTSADTNTFTDTSTALFDGSLRRSAELPVSSTAFEMRKMLSWRPIHLELVASNYHRDRANTTSADDDDDDVDVDAAMSTAMNIAKDQQVQLYCRSTTRRWARAKVFSLRGPNAGAIRIRTKLEKMEISITFTTRLHKLRLRTNSSKEYEQWFYLFIRSASNLVMEIAPHKQMVQAEVEVKVEVKVEVVDADIKNQDVPVSDARVLQVIRDTQACEHVAIVNDDDNDVEANVHIHSDADTDTAQVDARLSMCWSLAGSFEADLHDAHIATLQIQHAEIGTDAEDDEQQVSQSCPTSPSSTPTSSRSLPPSLLFFSDKDDVEGDECAAEDADDVEDDECAAEDADDVEDKHDIDDAEVADDVEDYRGHGDRYVPSSDAWKAYLIVSDEEYQVTRGVQHRESSLWSLDHLAPLSRETSSAFLGATIATIADEDEDEDEDRRGRQSSQGRPPARDPPDESPGPSIQRGDTMLDVSGSIATSPFRRLQLRLRYQDAVSHRRTPAGHQDRQLRLQDATNHQHTPVGYLDQHGRQDRHDSANSV</sequence>
<gene>
    <name evidence="2" type="ORF">Poli38472_009811</name>
</gene>
<organism evidence="2 3">
    <name type="scientific">Pythium oligandrum</name>
    <name type="common">Mycoparasitic fungus</name>
    <dbReference type="NCBI Taxonomy" id="41045"/>
    <lineage>
        <taxon>Eukaryota</taxon>
        <taxon>Sar</taxon>
        <taxon>Stramenopiles</taxon>
        <taxon>Oomycota</taxon>
        <taxon>Peronosporomycetes</taxon>
        <taxon>Pythiales</taxon>
        <taxon>Pythiaceae</taxon>
        <taxon>Pythium</taxon>
    </lineage>
</organism>
<name>A0A8K1CGZ0_PYTOL</name>